<evidence type="ECO:0000256" key="5">
    <source>
        <dbReference type="ARBA" id="ARBA00022989"/>
    </source>
</evidence>
<evidence type="ECO:0000256" key="4">
    <source>
        <dbReference type="ARBA" id="ARBA00022692"/>
    </source>
</evidence>
<evidence type="ECO:0000256" key="3">
    <source>
        <dbReference type="ARBA" id="ARBA00022475"/>
    </source>
</evidence>
<evidence type="ECO:0000256" key="2">
    <source>
        <dbReference type="ARBA" id="ARBA00022448"/>
    </source>
</evidence>
<keyword evidence="3" id="KW-1003">Cell membrane</keyword>
<evidence type="ECO:0000256" key="7">
    <source>
        <dbReference type="RuleBase" id="RU363032"/>
    </source>
</evidence>
<evidence type="ECO:0000256" key="6">
    <source>
        <dbReference type="ARBA" id="ARBA00023136"/>
    </source>
</evidence>
<dbReference type="InterPro" id="IPR025966">
    <property type="entry name" value="OppC_N"/>
</dbReference>
<evidence type="ECO:0000256" key="1">
    <source>
        <dbReference type="ARBA" id="ARBA00004651"/>
    </source>
</evidence>
<sequence length="274" mass="29753">MKRFIKIAKSSKIYIFSLIFIAILVFVSLIAPLLPIDPAATDVANLSQSPSLQHLFGTDEVGRDYFIRVIYGGRISLIVGLLAMVTAVTIGTIVGLIAGYVGGVVDTLLMRLVDVLSSIPWLVLVIVLSVFLKPGIGSIIIVIGCFSWMRLARLVRAETLSAKEYDYVVYSRFSGVKTISILKKHIIPAIIPTLVVAASASIANAIMTEAALSFLGLGIQQPMTSWGTLLQNAQQSLQRAPHMAIIPGLFVMLTIYSFNNIGNLLTKYIQKEGE</sequence>
<dbReference type="PANTHER" id="PTHR43386:SF1">
    <property type="entry name" value="D,D-DIPEPTIDE TRANSPORT SYSTEM PERMEASE PROTEIN DDPC-RELATED"/>
    <property type="match status" value="1"/>
</dbReference>
<dbReference type="Pfam" id="PF00528">
    <property type="entry name" value="BPD_transp_1"/>
    <property type="match status" value="1"/>
</dbReference>
<dbReference type="InterPro" id="IPR000515">
    <property type="entry name" value="MetI-like"/>
</dbReference>
<feature type="domain" description="ABC transmembrane type-1" evidence="8">
    <location>
        <begin position="73"/>
        <end position="262"/>
    </location>
</feature>
<gene>
    <name evidence="9" type="ORF">HMPREF3186_01813</name>
</gene>
<dbReference type="STRING" id="1379.HMPREF3186_01813"/>
<keyword evidence="4 7" id="KW-0812">Transmembrane</keyword>
<dbReference type="OrthoDB" id="9797472at2"/>
<dbReference type="PROSITE" id="PS50928">
    <property type="entry name" value="ABC_TM1"/>
    <property type="match status" value="1"/>
</dbReference>
<proteinExistence type="inferred from homology"/>
<keyword evidence="6 7" id="KW-0472">Membrane</keyword>
<keyword evidence="2 7" id="KW-0813">Transport</keyword>
<feature type="transmembrane region" description="Helical" evidence="7">
    <location>
        <begin position="75"/>
        <end position="101"/>
    </location>
</feature>
<dbReference type="Gene3D" id="1.10.3720.10">
    <property type="entry name" value="MetI-like"/>
    <property type="match status" value="1"/>
</dbReference>
<organism evidence="9 10">
    <name type="scientific">Gemella haemolysans</name>
    <dbReference type="NCBI Taxonomy" id="1379"/>
    <lineage>
        <taxon>Bacteria</taxon>
        <taxon>Bacillati</taxon>
        <taxon>Bacillota</taxon>
        <taxon>Bacilli</taxon>
        <taxon>Bacillales</taxon>
        <taxon>Gemellaceae</taxon>
        <taxon>Gemella</taxon>
    </lineage>
</organism>
<evidence type="ECO:0000313" key="9">
    <source>
        <dbReference type="EMBL" id="KXB57273.1"/>
    </source>
</evidence>
<evidence type="ECO:0000259" key="8">
    <source>
        <dbReference type="PROSITE" id="PS50928"/>
    </source>
</evidence>
<name>A0A133ZPA6_9BACL</name>
<feature type="transmembrane region" description="Helical" evidence="7">
    <location>
        <begin position="239"/>
        <end position="258"/>
    </location>
</feature>
<comment type="subcellular location">
    <subcellularLocation>
        <location evidence="1 7">Cell membrane</location>
        <topology evidence="1 7">Multi-pass membrane protein</topology>
    </subcellularLocation>
</comment>
<dbReference type="RefSeq" id="WP_060914807.1">
    <property type="nucleotide sequence ID" value="NZ_JAGZGJ010000086.1"/>
</dbReference>
<feature type="transmembrane region" description="Helical" evidence="7">
    <location>
        <begin position="12"/>
        <end position="34"/>
    </location>
</feature>
<dbReference type="SUPFAM" id="SSF161098">
    <property type="entry name" value="MetI-like"/>
    <property type="match status" value="1"/>
</dbReference>
<dbReference type="GO" id="GO:0055085">
    <property type="term" value="P:transmembrane transport"/>
    <property type="evidence" value="ECO:0007669"/>
    <property type="project" value="InterPro"/>
</dbReference>
<dbReference type="PATRIC" id="fig|1379.3.peg.1806"/>
<dbReference type="AlphaFoldDB" id="A0A133ZPA6"/>
<dbReference type="Proteomes" id="UP000070355">
    <property type="component" value="Unassembled WGS sequence"/>
</dbReference>
<dbReference type="PANTHER" id="PTHR43386">
    <property type="entry name" value="OLIGOPEPTIDE TRANSPORT SYSTEM PERMEASE PROTEIN APPC"/>
    <property type="match status" value="1"/>
</dbReference>
<comment type="similarity">
    <text evidence="7">Belongs to the binding-protein-dependent transport system permease family.</text>
</comment>
<dbReference type="CDD" id="cd06261">
    <property type="entry name" value="TM_PBP2"/>
    <property type="match status" value="1"/>
</dbReference>
<dbReference type="InterPro" id="IPR050366">
    <property type="entry name" value="BP-dependent_transpt_permease"/>
</dbReference>
<feature type="transmembrane region" description="Helical" evidence="7">
    <location>
        <begin position="186"/>
        <end position="219"/>
    </location>
</feature>
<evidence type="ECO:0000313" key="10">
    <source>
        <dbReference type="Proteomes" id="UP000070355"/>
    </source>
</evidence>
<comment type="caution">
    <text evidence="9">The sequence shown here is derived from an EMBL/GenBank/DDBJ whole genome shotgun (WGS) entry which is preliminary data.</text>
</comment>
<reference evidence="10" key="1">
    <citation type="submission" date="2016-01" db="EMBL/GenBank/DDBJ databases">
        <authorList>
            <person name="Mitreva M."/>
            <person name="Pepin K.H."/>
            <person name="Mihindukulasuriya K.A."/>
            <person name="Fulton R."/>
            <person name="Fronick C."/>
            <person name="O'Laughlin M."/>
            <person name="Miner T."/>
            <person name="Herter B."/>
            <person name="Rosa B.A."/>
            <person name="Cordes M."/>
            <person name="Tomlinson C."/>
            <person name="Wollam A."/>
            <person name="Palsikar V.B."/>
            <person name="Mardis E.R."/>
            <person name="Wilson R.K."/>
        </authorList>
    </citation>
    <scope>NUCLEOTIDE SEQUENCE [LARGE SCALE GENOMIC DNA]</scope>
    <source>
        <strain evidence="10">DNF01167</strain>
    </source>
</reference>
<dbReference type="EMBL" id="LSDC01000134">
    <property type="protein sequence ID" value="KXB57273.1"/>
    <property type="molecule type" value="Genomic_DNA"/>
</dbReference>
<protein>
    <submittedName>
        <fullName evidence="9">Putative oligopeptide ABC transporter, permease protein AppC</fullName>
    </submittedName>
</protein>
<dbReference type="GO" id="GO:0005886">
    <property type="term" value="C:plasma membrane"/>
    <property type="evidence" value="ECO:0007669"/>
    <property type="project" value="UniProtKB-SubCell"/>
</dbReference>
<dbReference type="InterPro" id="IPR035906">
    <property type="entry name" value="MetI-like_sf"/>
</dbReference>
<dbReference type="Pfam" id="PF12911">
    <property type="entry name" value="OppC_N"/>
    <property type="match status" value="1"/>
</dbReference>
<accession>A0A133ZPA6</accession>
<keyword evidence="5 7" id="KW-1133">Transmembrane helix</keyword>